<dbReference type="InterPro" id="IPR018964">
    <property type="entry name" value="Phage_phiJL001_Gp84_C"/>
</dbReference>
<name>A0A238JRW6_9RHOB</name>
<dbReference type="EMBL" id="FXYH01000001">
    <property type="protein sequence ID" value="SMX33391.1"/>
    <property type="molecule type" value="Genomic_DNA"/>
</dbReference>
<feature type="domain" description="Bacteriophage phiJL001 Gp84 C-terminal" evidence="1">
    <location>
        <begin position="194"/>
        <end position="277"/>
    </location>
</feature>
<evidence type="ECO:0000259" key="1">
    <source>
        <dbReference type="Pfam" id="PF09356"/>
    </source>
</evidence>
<dbReference type="Pfam" id="PF09931">
    <property type="entry name" value="Phage_phiJL001_Gp84_N"/>
    <property type="match status" value="1"/>
</dbReference>
<reference evidence="2 3" key="1">
    <citation type="submission" date="2017-05" db="EMBL/GenBank/DDBJ databases">
        <authorList>
            <person name="Song R."/>
            <person name="Chenine A.L."/>
            <person name="Ruprecht R.M."/>
        </authorList>
    </citation>
    <scope>NUCLEOTIDE SEQUENCE [LARGE SCALE GENOMIC DNA]</scope>
    <source>
        <strain evidence="2 3">CECT 8663</strain>
    </source>
</reference>
<protein>
    <recommendedName>
        <fullName evidence="1">Bacteriophage phiJL001 Gp84 C-terminal domain-containing protein</fullName>
    </recommendedName>
</protein>
<evidence type="ECO:0000313" key="3">
    <source>
        <dbReference type="Proteomes" id="UP000220836"/>
    </source>
</evidence>
<dbReference type="InterPro" id="IPR011928">
    <property type="entry name" value="Phage_phiJL001_Gp84"/>
</dbReference>
<gene>
    <name evidence="2" type="ORF">PEV8663_00228</name>
</gene>
<organism evidence="2 3">
    <name type="scientific">Pelagimonas varians</name>
    <dbReference type="NCBI Taxonomy" id="696760"/>
    <lineage>
        <taxon>Bacteria</taxon>
        <taxon>Pseudomonadati</taxon>
        <taxon>Pseudomonadota</taxon>
        <taxon>Alphaproteobacteria</taxon>
        <taxon>Rhodobacterales</taxon>
        <taxon>Roseobacteraceae</taxon>
        <taxon>Pelagimonas</taxon>
    </lineage>
</organism>
<dbReference type="Proteomes" id="UP000220836">
    <property type="component" value="Unassembled WGS sequence"/>
</dbReference>
<dbReference type="NCBIfam" id="TIGR02218">
    <property type="entry name" value="phg_TIGR02218"/>
    <property type="match status" value="1"/>
</dbReference>
<accession>A0A238JRW6</accession>
<evidence type="ECO:0000313" key="2">
    <source>
        <dbReference type="EMBL" id="SMX33391.1"/>
    </source>
</evidence>
<keyword evidence="3" id="KW-1185">Reference proteome</keyword>
<dbReference type="AlphaFoldDB" id="A0A238JRW6"/>
<dbReference type="Pfam" id="PF09356">
    <property type="entry name" value="Phage_BR0599"/>
    <property type="match status" value="1"/>
</dbReference>
<dbReference type="RefSeq" id="WP_097802778.1">
    <property type="nucleotide sequence ID" value="NZ_FXYH01000001.1"/>
</dbReference>
<dbReference type="OrthoDB" id="1633386at2"/>
<sequence>MPTAQALHTHLQAGVASVCRAWSVTRKDGVQFGFTDHDCDLSFDGYTFKADSGLSAKALQQATGLSVDNTEAMGALSDASIREEDIAAGRFDGAEVTAWLVNWANVEARRVMFRGSIGEMRRGGGAFHAELRGLTEALGRPIGRGYQKPCSAVLGDRNCQFDLDTPGYFAEVPVLATAENRVFEFEGLAGFDPDWFQRGRLEIISGAAAGLTGAIKRDRFSSGVPRRVEIWEPLRAMVAAGDVIRLVAGCDKRMESCRVKFSNLLNFQGFPDIPEDDWVTVHPTLAKKQNGGSRR</sequence>
<proteinExistence type="predicted"/>